<dbReference type="PROSITE" id="PS50928">
    <property type="entry name" value="ABC_TM1"/>
    <property type="match status" value="1"/>
</dbReference>
<feature type="transmembrane region" description="Helical" evidence="7">
    <location>
        <begin position="136"/>
        <end position="158"/>
    </location>
</feature>
<evidence type="ECO:0000313" key="9">
    <source>
        <dbReference type="EMBL" id="KEP69440.1"/>
    </source>
</evidence>
<keyword evidence="2 7" id="KW-0813">Transport</keyword>
<keyword evidence="5 7" id="KW-1133">Transmembrane helix</keyword>
<evidence type="ECO:0000256" key="1">
    <source>
        <dbReference type="ARBA" id="ARBA00004651"/>
    </source>
</evidence>
<reference evidence="9 10" key="1">
    <citation type="submission" date="2014-03" db="EMBL/GenBank/DDBJ databases">
        <title>The draft genome sequence of Thioclava dalianensis DLFJ1-1.</title>
        <authorList>
            <person name="Lai Q."/>
            <person name="Shao Z."/>
        </authorList>
    </citation>
    <scope>NUCLEOTIDE SEQUENCE [LARGE SCALE GENOMIC DNA]</scope>
    <source>
        <strain evidence="9 10">DLFJ1-1</strain>
    </source>
</reference>
<comment type="similarity">
    <text evidence="7">Belongs to the binding-protein-dependent transport system permease family.</text>
</comment>
<dbReference type="Pfam" id="PF19300">
    <property type="entry name" value="BPD_transp_1_N"/>
    <property type="match status" value="1"/>
</dbReference>
<evidence type="ECO:0000256" key="7">
    <source>
        <dbReference type="RuleBase" id="RU363032"/>
    </source>
</evidence>
<feature type="transmembrane region" description="Helical" evidence="7">
    <location>
        <begin position="103"/>
        <end position="124"/>
    </location>
</feature>
<evidence type="ECO:0000313" key="10">
    <source>
        <dbReference type="Proteomes" id="UP000027725"/>
    </source>
</evidence>
<dbReference type="Pfam" id="PF00528">
    <property type="entry name" value="BPD_transp_1"/>
    <property type="match status" value="1"/>
</dbReference>
<comment type="caution">
    <text evidence="9">The sequence shown here is derived from an EMBL/GenBank/DDBJ whole genome shotgun (WGS) entry which is preliminary data.</text>
</comment>
<dbReference type="InterPro" id="IPR035906">
    <property type="entry name" value="MetI-like_sf"/>
</dbReference>
<sequence length="340" mass="36480">MPLLLTLLRRIGSAIPSVFGVILVTFVLARALPGDPAAYYAGASATPDSIAQIRSQLGLDQPLIVQFFGYLGQLAHGNLGQSTSSGQAVLSDLIERLPASIELTLTALMFALIVAIPLGIWAATRPGSWVDHLCRLLVTLGAAFPTFFTALTFVYIFYFQLDVAPEPLGRLSEIYYTMPPRVTGLLLIDTLLAGDPEAFRAAFAQLILPAISLGLFALAPIARVTRAAMLEALGSDYCRTARAMGLSRGRILFVIALRNAALPILNVLGMVFSFLLGANVLIEKVFAWPGIGAYAVNAVIASDYAAVQGFVLMMALLFIVLNLVVDLFASMADPRVRYDD</sequence>
<feature type="domain" description="ABC transmembrane type-1" evidence="8">
    <location>
        <begin position="97"/>
        <end position="329"/>
    </location>
</feature>
<dbReference type="eggNOG" id="COG0601">
    <property type="taxonomic scope" value="Bacteria"/>
</dbReference>
<feature type="transmembrane region" description="Helical" evidence="7">
    <location>
        <begin position="202"/>
        <end position="222"/>
    </location>
</feature>
<name>A0A074TH17_9RHOB</name>
<organism evidence="9 10">
    <name type="scientific">Thioclava dalianensis</name>
    <dbReference type="NCBI Taxonomy" id="1185766"/>
    <lineage>
        <taxon>Bacteria</taxon>
        <taxon>Pseudomonadati</taxon>
        <taxon>Pseudomonadota</taxon>
        <taxon>Alphaproteobacteria</taxon>
        <taxon>Rhodobacterales</taxon>
        <taxon>Paracoccaceae</taxon>
        <taxon>Thioclava</taxon>
    </lineage>
</organism>
<dbReference type="RefSeq" id="WP_038066615.1">
    <property type="nucleotide sequence ID" value="NZ_FOVB01000002.1"/>
</dbReference>
<dbReference type="GO" id="GO:0071916">
    <property type="term" value="F:dipeptide transmembrane transporter activity"/>
    <property type="evidence" value="ECO:0007669"/>
    <property type="project" value="TreeGrafter"/>
</dbReference>
<dbReference type="STRING" id="1185766.SAMN05216224_1025"/>
<gene>
    <name evidence="9" type="ORF">DL1_04295</name>
</gene>
<dbReference type="EMBL" id="JHEH01000014">
    <property type="protein sequence ID" value="KEP69440.1"/>
    <property type="molecule type" value="Genomic_DNA"/>
</dbReference>
<evidence type="ECO:0000256" key="3">
    <source>
        <dbReference type="ARBA" id="ARBA00022475"/>
    </source>
</evidence>
<dbReference type="CDD" id="cd06261">
    <property type="entry name" value="TM_PBP2"/>
    <property type="match status" value="1"/>
</dbReference>
<evidence type="ECO:0000256" key="4">
    <source>
        <dbReference type="ARBA" id="ARBA00022692"/>
    </source>
</evidence>
<dbReference type="InterPro" id="IPR045621">
    <property type="entry name" value="BPD_transp_1_N"/>
</dbReference>
<proteinExistence type="inferred from homology"/>
<keyword evidence="10" id="KW-1185">Reference proteome</keyword>
<keyword evidence="4 7" id="KW-0812">Transmembrane</keyword>
<evidence type="ECO:0000256" key="6">
    <source>
        <dbReference type="ARBA" id="ARBA00023136"/>
    </source>
</evidence>
<evidence type="ECO:0000256" key="2">
    <source>
        <dbReference type="ARBA" id="ARBA00022448"/>
    </source>
</evidence>
<dbReference type="PANTHER" id="PTHR43163:SF6">
    <property type="entry name" value="DIPEPTIDE TRANSPORT SYSTEM PERMEASE PROTEIN DPPB-RELATED"/>
    <property type="match status" value="1"/>
</dbReference>
<keyword evidence="3" id="KW-1003">Cell membrane</keyword>
<dbReference type="SUPFAM" id="SSF161098">
    <property type="entry name" value="MetI-like"/>
    <property type="match status" value="1"/>
</dbReference>
<dbReference type="AlphaFoldDB" id="A0A074TH17"/>
<dbReference type="GO" id="GO:0005886">
    <property type="term" value="C:plasma membrane"/>
    <property type="evidence" value="ECO:0007669"/>
    <property type="project" value="UniProtKB-SubCell"/>
</dbReference>
<comment type="subcellular location">
    <subcellularLocation>
        <location evidence="1 7">Cell membrane</location>
        <topology evidence="1 7">Multi-pass membrane protein</topology>
    </subcellularLocation>
</comment>
<dbReference type="InterPro" id="IPR000515">
    <property type="entry name" value="MetI-like"/>
</dbReference>
<dbReference type="Gene3D" id="1.10.3720.10">
    <property type="entry name" value="MetI-like"/>
    <property type="match status" value="1"/>
</dbReference>
<dbReference type="PANTHER" id="PTHR43163">
    <property type="entry name" value="DIPEPTIDE TRANSPORT SYSTEM PERMEASE PROTEIN DPPB-RELATED"/>
    <property type="match status" value="1"/>
</dbReference>
<evidence type="ECO:0000259" key="8">
    <source>
        <dbReference type="PROSITE" id="PS50928"/>
    </source>
</evidence>
<feature type="transmembrane region" description="Helical" evidence="7">
    <location>
        <begin position="12"/>
        <end position="32"/>
    </location>
</feature>
<dbReference type="Proteomes" id="UP000027725">
    <property type="component" value="Unassembled WGS sequence"/>
</dbReference>
<evidence type="ECO:0000256" key="5">
    <source>
        <dbReference type="ARBA" id="ARBA00022989"/>
    </source>
</evidence>
<protein>
    <submittedName>
        <fullName evidence="9">Peptide ABC transporter permease</fullName>
    </submittedName>
</protein>
<keyword evidence="6 7" id="KW-0472">Membrane</keyword>
<feature type="transmembrane region" description="Helical" evidence="7">
    <location>
        <begin position="251"/>
        <end position="276"/>
    </location>
</feature>
<accession>A0A074TH17</accession>
<dbReference type="OrthoDB" id="9807402at2"/>
<feature type="transmembrane region" description="Helical" evidence="7">
    <location>
        <begin position="310"/>
        <end position="329"/>
    </location>
</feature>